<dbReference type="PANTHER" id="PTHR33495:SF2">
    <property type="entry name" value="ANTI-SIGMA FACTOR ANTAGONIST TM_1081-RELATED"/>
    <property type="match status" value="1"/>
</dbReference>
<dbReference type="SUPFAM" id="SSF52091">
    <property type="entry name" value="SpoIIaa-like"/>
    <property type="match status" value="1"/>
</dbReference>
<comment type="caution">
    <text evidence="4">The sequence shown here is derived from an EMBL/GenBank/DDBJ whole genome shotgun (WGS) entry which is preliminary data.</text>
</comment>
<dbReference type="InterPro" id="IPR003658">
    <property type="entry name" value="Anti-sigma_ant"/>
</dbReference>
<evidence type="ECO:0000259" key="3">
    <source>
        <dbReference type="PROSITE" id="PS50801"/>
    </source>
</evidence>
<keyword evidence="5" id="KW-1185">Reference proteome</keyword>
<organism evidence="4 5">
    <name type="scientific">Actinoplanes flavus</name>
    <dbReference type="NCBI Taxonomy" id="2820290"/>
    <lineage>
        <taxon>Bacteria</taxon>
        <taxon>Bacillati</taxon>
        <taxon>Actinomycetota</taxon>
        <taxon>Actinomycetes</taxon>
        <taxon>Micromonosporales</taxon>
        <taxon>Micromonosporaceae</taxon>
        <taxon>Actinoplanes</taxon>
    </lineage>
</organism>
<evidence type="ECO:0000256" key="1">
    <source>
        <dbReference type="ARBA" id="ARBA00009013"/>
    </source>
</evidence>
<dbReference type="PANTHER" id="PTHR33495">
    <property type="entry name" value="ANTI-SIGMA FACTOR ANTAGONIST TM_1081-RELATED-RELATED"/>
    <property type="match status" value="1"/>
</dbReference>
<dbReference type="Gene3D" id="3.30.750.24">
    <property type="entry name" value="STAS domain"/>
    <property type="match status" value="1"/>
</dbReference>
<dbReference type="Proteomes" id="UP000679690">
    <property type="component" value="Unassembled WGS sequence"/>
</dbReference>
<name>A0ABS3UME8_9ACTN</name>
<dbReference type="CDD" id="cd07043">
    <property type="entry name" value="STAS_anti-anti-sigma_factors"/>
    <property type="match status" value="1"/>
</dbReference>
<gene>
    <name evidence="4" type="ORF">J5X75_15205</name>
</gene>
<feature type="domain" description="STAS" evidence="3">
    <location>
        <begin position="5"/>
        <end position="115"/>
    </location>
</feature>
<sequence length="115" mass="12553">MGEAVMTTRRQADGALVADLRGSLDAATVDGLRGVLLETLHRDRPRLMIVDLTFVTFMDSMGIGMLVACCEAARDLGSRFVLRNPNEFVQRQLRITGLTGLFGLPAESGAQPYRI</sequence>
<evidence type="ECO:0000256" key="2">
    <source>
        <dbReference type="RuleBase" id="RU003749"/>
    </source>
</evidence>
<dbReference type="NCBIfam" id="TIGR00377">
    <property type="entry name" value="ant_ant_sig"/>
    <property type="match status" value="1"/>
</dbReference>
<dbReference type="PROSITE" id="PS50801">
    <property type="entry name" value="STAS"/>
    <property type="match status" value="1"/>
</dbReference>
<dbReference type="Pfam" id="PF01740">
    <property type="entry name" value="STAS"/>
    <property type="match status" value="1"/>
</dbReference>
<accession>A0ABS3UME8</accession>
<protein>
    <recommendedName>
        <fullName evidence="2">Anti-sigma factor antagonist</fullName>
    </recommendedName>
</protein>
<reference evidence="4 5" key="1">
    <citation type="submission" date="2021-03" db="EMBL/GenBank/DDBJ databases">
        <title>Actinoplanes flavus sp. nov., a novel actinomycete isolated from Coconut Palm rhizosphere soil.</title>
        <authorList>
            <person name="Luo X."/>
        </authorList>
    </citation>
    <scope>NUCLEOTIDE SEQUENCE [LARGE SCALE GENOMIC DNA]</scope>
    <source>
        <strain evidence="4 5">NEAU-H7</strain>
    </source>
</reference>
<proteinExistence type="inferred from homology"/>
<dbReference type="InterPro" id="IPR036513">
    <property type="entry name" value="STAS_dom_sf"/>
</dbReference>
<comment type="similarity">
    <text evidence="1 2">Belongs to the anti-sigma-factor antagonist family.</text>
</comment>
<evidence type="ECO:0000313" key="4">
    <source>
        <dbReference type="EMBL" id="MBO3738873.1"/>
    </source>
</evidence>
<evidence type="ECO:0000313" key="5">
    <source>
        <dbReference type="Proteomes" id="UP000679690"/>
    </source>
</evidence>
<dbReference type="InterPro" id="IPR002645">
    <property type="entry name" value="STAS_dom"/>
</dbReference>
<dbReference type="EMBL" id="JAGFNS010000009">
    <property type="protein sequence ID" value="MBO3738873.1"/>
    <property type="molecule type" value="Genomic_DNA"/>
</dbReference>